<evidence type="ECO:0000256" key="1">
    <source>
        <dbReference type="ARBA" id="ARBA00007074"/>
    </source>
</evidence>
<evidence type="ECO:0000256" key="6">
    <source>
        <dbReference type="SAM" id="SignalP"/>
    </source>
</evidence>
<feature type="region of interest" description="Disordered" evidence="5">
    <location>
        <begin position="253"/>
        <end position="287"/>
    </location>
</feature>
<evidence type="ECO:0000256" key="5">
    <source>
        <dbReference type="SAM" id="MobiDB-lite"/>
    </source>
</evidence>
<feature type="chain" id="PRO_5037806864" evidence="6">
    <location>
        <begin position="25"/>
        <end position="411"/>
    </location>
</feature>
<protein>
    <submittedName>
        <fullName evidence="8">Peptidoglycan-binding protein</fullName>
    </submittedName>
</protein>
<dbReference type="Pfam" id="PF01471">
    <property type="entry name" value="PG_binding_1"/>
    <property type="match status" value="3"/>
</dbReference>
<evidence type="ECO:0000313" key="8">
    <source>
        <dbReference type="EMBL" id="MBC8538245.1"/>
    </source>
</evidence>
<dbReference type="PANTHER" id="PTHR47053:SF1">
    <property type="entry name" value="MUREIN DD-ENDOPEPTIDASE MEPH-RELATED"/>
    <property type="match status" value="1"/>
</dbReference>
<dbReference type="Gene3D" id="3.90.1720.10">
    <property type="entry name" value="endopeptidase domain like (from Nostoc punctiforme)"/>
    <property type="match status" value="1"/>
</dbReference>
<dbReference type="InterPro" id="IPR036366">
    <property type="entry name" value="PGBDSf"/>
</dbReference>
<dbReference type="GO" id="GO:0006508">
    <property type="term" value="P:proteolysis"/>
    <property type="evidence" value="ECO:0007669"/>
    <property type="project" value="UniProtKB-KW"/>
</dbReference>
<evidence type="ECO:0000256" key="2">
    <source>
        <dbReference type="ARBA" id="ARBA00022670"/>
    </source>
</evidence>
<organism evidence="8 9">
    <name type="scientific">Guopingia tenuis</name>
    <dbReference type="NCBI Taxonomy" id="2763656"/>
    <lineage>
        <taxon>Bacteria</taxon>
        <taxon>Bacillati</taxon>
        <taxon>Bacillota</taxon>
        <taxon>Clostridia</taxon>
        <taxon>Christensenellales</taxon>
        <taxon>Christensenellaceae</taxon>
        <taxon>Guopingia</taxon>
    </lineage>
</organism>
<dbReference type="SUPFAM" id="SSF47090">
    <property type="entry name" value="PGBD-like"/>
    <property type="match status" value="3"/>
</dbReference>
<keyword evidence="3" id="KW-0378">Hydrolase</keyword>
<comment type="similarity">
    <text evidence="1">Belongs to the peptidase C40 family.</text>
</comment>
<name>A0A926DJH9_9FIRM</name>
<dbReference type="GO" id="GO:0008234">
    <property type="term" value="F:cysteine-type peptidase activity"/>
    <property type="evidence" value="ECO:0007669"/>
    <property type="project" value="UniProtKB-KW"/>
</dbReference>
<proteinExistence type="inferred from homology"/>
<dbReference type="InterPro" id="IPR038765">
    <property type="entry name" value="Papain-like_cys_pep_sf"/>
</dbReference>
<feature type="signal peptide" evidence="6">
    <location>
        <begin position="1"/>
        <end position="24"/>
    </location>
</feature>
<dbReference type="PANTHER" id="PTHR47053">
    <property type="entry name" value="MUREIN DD-ENDOPEPTIDASE MEPH-RELATED"/>
    <property type="match status" value="1"/>
</dbReference>
<evidence type="ECO:0000256" key="3">
    <source>
        <dbReference type="ARBA" id="ARBA00022801"/>
    </source>
</evidence>
<accession>A0A926DJH9</accession>
<dbReference type="Proteomes" id="UP000617951">
    <property type="component" value="Unassembled WGS sequence"/>
</dbReference>
<feature type="compositionally biased region" description="Low complexity" evidence="5">
    <location>
        <begin position="253"/>
        <end position="286"/>
    </location>
</feature>
<keyword evidence="2" id="KW-0645">Protease</keyword>
<dbReference type="EMBL" id="JACRSS010000001">
    <property type="protein sequence ID" value="MBC8538245.1"/>
    <property type="molecule type" value="Genomic_DNA"/>
</dbReference>
<dbReference type="InterPro" id="IPR000064">
    <property type="entry name" value="NLP_P60_dom"/>
</dbReference>
<keyword evidence="6" id="KW-0732">Signal</keyword>
<evidence type="ECO:0000256" key="4">
    <source>
        <dbReference type="ARBA" id="ARBA00022807"/>
    </source>
</evidence>
<gene>
    <name evidence="8" type="ORF">H8693_04785</name>
</gene>
<dbReference type="PROSITE" id="PS51935">
    <property type="entry name" value="NLPC_P60"/>
    <property type="match status" value="1"/>
</dbReference>
<dbReference type="InterPro" id="IPR002477">
    <property type="entry name" value="Peptidoglycan-bd-like"/>
</dbReference>
<dbReference type="InterPro" id="IPR036365">
    <property type="entry name" value="PGBD-like_sf"/>
</dbReference>
<dbReference type="SUPFAM" id="SSF54001">
    <property type="entry name" value="Cysteine proteinases"/>
    <property type="match status" value="1"/>
</dbReference>
<dbReference type="RefSeq" id="WP_249280007.1">
    <property type="nucleotide sequence ID" value="NZ_JACRSS010000001.1"/>
</dbReference>
<sequence>MKKKPIAAAAAAAICLTLPLSALAAPSPREDLLKNGDKDSVVYSVQQKLYESGFLTVSPTGYYGTDTQAAVEAYQKENQLAVDGIAGPATMQSLLGSALQAASYIATGSFFQEGDSSLEVGALQRRLMELGYYDYDGFTGNYGPVTQEAIRLFQRTNGLKQDGIAGAETLTLLASEDALPYTVRLEDEGEDVRKIQNRLKELGYLSGSADGIYGTATQKAVVSFQKQNGLSADGIFGQNTQELLYSPSAKAAPAAKSSSGSSAKKESSASSGSSKEQETSSASSSSDVSQMIRFAKEQLGKKYVWSAEGPNSFDCSGFVYYVLKNSGVSTGRYSAAGFSQVSSWEKIESKGDLQPGDLVFFTAPGSSRIGHTGIWLGNNQYIHASTSAGKVVISSVGSYFNENFVFGRRVF</sequence>
<evidence type="ECO:0000313" key="9">
    <source>
        <dbReference type="Proteomes" id="UP000617951"/>
    </source>
</evidence>
<feature type="domain" description="NlpC/P60" evidence="7">
    <location>
        <begin position="285"/>
        <end position="411"/>
    </location>
</feature>
<comment type="caution">
    <text evidence="8">The sequence shown here is derived from an EMBL/GenBank/DDBJ whole genome shotgun (WGS) entry which is preliminary data.</text>
</comment>
<dbReference type="Gene3D" id="1.10.101.10">
    <property type="entry name" value="PGBD-like superfamily/PGBD"/>
    <property type="match status" value="3"/>
</dbReference>
<keyword evidence="4" id="KW-0788">Thiol protease</keyword>
<dbReference type="Pfam" id="PF00877">
    <property type="entry name" value="NLPC_P60"/>
    <property type="match status" value="1"/>
</dbReference>
<keyword evidence="9" id="KW-1185">Reference proteome</keyword>
<evidence type="ECO:0000259" key="7">
    <source>
        <dbReference type="PROSITE" id="PS51935"/>
    </source>
</evidence>
<dbReference type="AlphaFoldDB" id="A0A926DJH9"/>
<dbReference type="InterPro" id="IPR051202">
    <property type="entry name" value="Peptidase_C40"/>
</dbReference>
<reference evidence="8" key="1">
    <citation type="submission" date="2020-08" db="EMBL/GenBank/DDBJ databases">
        <title>Genome public.</title>
        <authorList>
            <person name="Liu C."/>
            <person name="Sun Q."/>
        </authorList>
    </citation>
    <scope>NUCLEOTIDE SEQUENCE</scope>
    <source>
        <strain evidence="8">NSJ-63</strain>
    </source>
</reference>